<evidence type="ECO:0000313" key="2">
    <source>
        <dbReference type="EMBL" id="GLI33452.1"/>
    </source>
</evidence>
<dbReference type="EMBL" id="BSDR01000001">
    <property type="protein sequence ID" value="GLI34104.1"/>
    <property type="molecule type" value="Genomic_DNA"/>
</dbReference>
<dbReference type="EMBL" id="BSDR01000001">
    <property type="protein sequence ID" value="GLI33266.1"/>
    <property type="molecule type" value="Genomic_DNA"/>
</dbReference>
<proteinExistence type="predicted"/>
<comment type="caution">
    <text evidence="1">The sequence shown here is derived from an EMBL/GenBank/DDBJ whole genome shotgun (WGS) entry which is preliminary data.</text>
</comment>
<name>A0A9W6D4W9_9BACT</name>
<organism evidence="1 6">
    <name type="scientific">Desulforhabdus amnigena</name>
    <dbReference type="NCBI Taxonomy" id="40218"/>
    <lineage>
        <taxon>Bacteria</taxon>
        <taxon>Pseudomonadati</taxon>
        <taxon>Thermodesulfobacteriota</taxon>
        <taxon>Syntrophobacteria</taxon>
        <taxon>Syntrophobacterales</taxon>
        <taxon>Syntrophobacteraceae</taxon>
        <taxon>Desulforhabdus</taxon>
    </lineage>
</organism>
<accession>A0A9W6D4W9</accession>
<evidence type="ECO:0000313" key="6">
    <source>
        <dbReference type="Proteomes" id="UP001144372"/>
    </source>
</evidence>
<protein>
    <recommendedName>
        <fullName evidence="7">Transposase family protein</fullName>
    </recommendedName>
</protein>
<dbReference type="EMBL" id="BSDR01000001">
    <property type="protein sequence ID" value="GLI35903.1"/>
    <property type="molecule type" value="Genomic_DNA"/>
</dbReference>
<evidence type="ECO:0008006" key="7">
    <source>
        <dbReference type="Google" id="ProtNLM"/>
    </source>
</evidence>
<dbReference type="Proteomes" id="UP001144372">
    <property type="component" value="Unassembled WGS sequence"/>
</dbReference>
<dbReference type="EMBL" id="BSDR01000001">
    <property type="protein sequence ID" value="GLI33452.1"/>
    <property type="molecule type" value="Genomic_DNA"/>
</dbReference>
<dbReference type="EMBL" id="BSDR01000001">
    <property type="protein sequence ID" value="GLI35254.1"/>
    <property type="molecule type" value="Genomic_DNA"/>
</dbReference>
<gene>
    <name evidence="1" type="ORF">DAMNIGENAA_06990</name>
    <name evidence="2" type="ORF">DAMNIGENAA_08850</name>
    <name evidence="3" type="ORF">DAMNIGENAA_15370</name>
    <name evidence="4" type="ORF">DAMNIGENAA_26870</name>
    <name evidence="5" type="ORF">DAMNIGENAA_33360</name>
</gene>
<evidence type="ECO:0000313" key="5">
    <source>
        <dbReference type="EMBL" id="GLI35903.1"/>
    </source>
</evidence>
<evidence type="ECO:0000313" key="3">
    <source>
        <dbReference type="EMBL" id="GLI34104.1"/>
    </source>
</evidence>
<evidence type="ECO:0000313" key="4">
    <source>
        <dbReference type="EMBL" id="GLI35254.1"/>
    </source>
</evidence>
<dbReference type="RefSeq" id="WP_281792283.1">
    <property type="nucleotide sequence ID" value="NZ_BSDR01000001.1"/>
</dbReference>
<reference evidence="1" key="1">
    <citation type="submission" date="2022-12" db="EMBL/GenBank/DDBJ databases">
        <title>Reference genome sequencing for broad-spectrum identification of bacterial and archaeal isolates by mass spectrometry.</title>
        <authorList>
            <person name="Sekiguchi Y."/>
            <person name="Tourlousse D.M."/>
        </authorList>
    </citation>
    <scope>NUCLEOTIDE SEQUENCE</scope>
    <source>
        <strain evidence="1">ASRB1</strain>
    </source>
</reference>
<dbReference type="AlphaFoldDB" id="A0A9W6D4W9"/>
<evidence type="ECO:0000313" key="1">
    <source>
        <dbReference type="EMBL" id="GLI33266.1"/>
    </source>
</evidence>
<keyword evidence="6" id="KW-1185">Reference proteome</keyword>
<sequence>MKNNLIFDFRTMNPTTDSAEQEQEALIGILIKTVEHFFGGFQKIFGGASDPRDQRKINYPLASLCFAGVLMFLLRLGARRQVTYQLRKNEPSREKFEILFGVDSFPHGDTLNDLYLRLSPQEAQEAVTGMAETLIRKKVLSRWRLRGIYYVVAVDGTGTISFDKRHCPYCLTRTHGTKTIYYHEVLEAKLVTPNGFAFSLMTEFIENPGENPGKQDCELKAFYRLAQRLKERFPRLPLCISLDSLFAGGPTFDLCNRYGWKFLIVHKDNLPSVEQQFEALQRFHPECHLEYRTGKEARIHQQYRWVNNIPYIDTENREHSLCVLRCLETKPDKTGQIRTTRFQWVTNFKISQASAIEIANDGGRSRWIIENEGFNVQKNGGFELEHVYSNNDVACKIFYLLLQIACTLFQLIQRGSLFRRAFPTGVGSAKNIAFRLLEAWRNLRLARDFLDRVRAQPFQIRFDTS</sequence>